<dbReference type="Proteomes" id="UP000054903">
    <property type="component" value="Unassembled WGS sequence"/>
</dbReference>
<dbReference type="OrthoDB" id="5458732at2"/>
<dbReference type="AlphaFoldDB" id="A0A158BBW9"/>
<keyword evidence="3" id="KW-1185">Reference proteome</keyword>
<gene>
    <name evidence="2" type="ORF">AWB77_02631</name>
</gene>
<reference evidence="2" key="1">
    <citation type="submission" date="2016-01" db="EMBL/GenBank/DDBJ databases">
        <authorList>
            <person name="Peeters C."/>
        </authorList>
    </citation>
    <scope>NUCLEOTIDE SEQUENCE</scope>
    <source>
        <strain evidence="2">LMG 29320</strain>
    </source>
</reference>
<organism evidence="2 3">
    <name type="scientific">Caballeronia fortuita</name>
    <dbReference type="NCBI Taxonomy" id="1777138"/>
    <lineage>
        <taxon>Bacteria</taxon>
        <taxon>Pseudomonadati</taxon>
        <taxon>Pseudomonadota</taxon>
        <taxon>Betaproteobacteria</taxon>
        <taxon>Burkholderiales</taxon>
        <taxon>Burkholderiaceae</taxon>
        <taxon>Caballeronia</taxon>
    </lineage>
</organism>
<dbReference type="Gene3D" id="1.10.3990.20">
    <property type="entry name" value="protein bp1543"/>
    <property type="match status" value="1"/>
</dbReference>
<dbReference type="RefSeq" id="WP_061134857.1">
    <property type="nucleotide sequence ID" value="NZ_FCNX02000006.1"/>
</dbReference>
<dbReference type="InterPro" id="IPR027373">
    <property type="entry name" value="RHH_dom"/>
</dbReference>
<evidence type="ECO:0000313" key="2">
    <source>
        <dbReference type="EMBL" id="SAK67585.1"/>
    </source>
</evidence>
<evidence type="ECO:0000259" key="1">
    <source>
        <dbReference type="Pfam" id="PF13467"/>
    </source>
</evidence>
<sequence>MVKKRYCNFSVKLVEPRQRSIRINGLATCIRLEEIYWEIIEALACHETVSVGKLLSNWSMEMDLTGDDVKNFTAYVRVVCVVQLARRVETMIAGEDWGRLSKGLTQLATR</sequence>
<comment type="caution">
    <text evidence="2">The sequence shown here is derived from an EMBL/GenBank/DDBJ whole genome shotgun (WGS) entry which is preliminary data.</text>
</comment>
<proteinExistence type="predicted"/>
<feature type="domain" description="Ribbon-helix-helix" evidence="1">
    <location>
        <begin position="16"/>
        <end position="83"/>
    </location>
</feature>
<protein>
    <recommendedName>
        <fullName evidence="1">Ribbon-helix-helix domain-containing protein</fullName>
    </recommendedName>
</protein>
<accession>A0A158BBW9</accession>
<dbReference type="InterPro" id="IPR038268">
    <property type="entry name" value="RHH_sf"/>
</dbReference>
<dbReference type="STRING" id="1777138.AWB77_02631"/>
<evidence type="ECO:0000313" key="3">
    <source>
        <dbReference type="Proteomes" id="UP000054903"/>
    </source>
</evidence>
<dbReference type="EMBL" id="FCNX02000006">
    <property type="protein sequence ID" value="SAK67585.1"/>
    <property type="molecule type" value="Genomic_DNA"/>
</dbReference>
<name>A0A158BBW9_9BURK</name>
<dbReference type="Pfam" id="PF13467">
    <property type="entry name" value="RHH_4"/>
    <property type="match status" value="1"/>
</dbReference>